<evidence type="ECO:0000313" key="1">
    <source>
        <dbReference type="EMBL" id="MFD1050429.1"/>
    </source>
</evidence>
<keyword evidence="2" id="KW-1185">Reference proteome</keyword>
<name>A0ABW3MLI1_9PSEU</name>
<dbReference type="SUPFAM" id="SSF51735">
    <property type="entry name" value="NAD(P)-binding Rossmann-fold domains"/>
    <property type="match status" value="1"/>
</dbReference>
<proteinExistence type="predicted"/>
<reference evidence="2" key="1">
    <citation type="journal article" date="2019" name="Int. J. Syst. Evol. Microbiol.">
        <title>The Global Catalogue of Microorganisms (GCM) 10K type strain sequencing project: providing services to taxonomists for standard genome sequencing and annotation.</title>
        <authorList>
            <consortium name="The Broad Institute Genomics Platform"/>
            <consortium name="The Broad Institute Genome Sequencing Center for Infectious Disease"/>
            <person name="Wu L."/>
            <person name="Ma J."/>
        </authorList>
    </citation>
    <scope>NUCLEOTIDE SEQUENCE [LARGE SCALE GENOMIC DNA]</scope>
    <source>
        <strain evidence="2">JCM 31486</strain>
    </source>
</reference>
<accession>A0ABW3MLI1</accession>
<protein>
    <submittedName>
        <fullName evidence="1">SDR family NAD(P)-dependent oxidoreductase</fullName>
    </submittedName>
</protein>
<sequence length="31" mass="3225">MNKVAVVSGGSRGIGRATVLRLAQDGYDVSF</sequence>
<feature type="non-terminal residue" evidence="1">
    <location>
        <position position="31"/>
    </location>
</feature>
<organism evidence="1 2">
    <name type="scientific">Kibdelosporangium lantanae</name>
    <dbReference type="NCBI Taxonomy" id="1497396"/>
    <lineage>
        <taxon>Bacteria</taxon>
        <taxon>Bacillati</taxon>
        <taxon>Actinomycetota</taxon>
        <taxon>Actinomycetes</taxon>
        <taxon>Pseudonocardiales</taxon>
        <taxon>Pseudonocardiaceae</taxon>
        <taxon>Kibdelosporangium</taxon>
    </lineage>
</organism>
<dbReference type="EMBL" id="JBHTIS010002830">
    <property type="protein sequence ID" value="MFD1050429.1"/>
    <property type="molecule type" value="Genomic_DNA"/>
</dbReference>
<dbReference type="Gene3D" id="3.40.50.720">
    <property type="entry name" value="NAD(P)-binding Rossmann-like Domain"/>
    <property type="match status" value="1"/>
</dbReference>
<dbReference type="InterPro" id="IPR036291">
    <property type="entry name" value="NAD(P)-bd_dom_sf"/>
</dbReference>
<comment type="caution">
    <text evidence="1">The sequence shown here is derived from an EMBL/GenBank/DDBJ whole genome shotgun (WGS) entry which is preliminary data.</text>
</comment>
<dbReference type="InterPro" id="IPR002347">
    <property type="entry name" value="SDR_fam"/>
</dbReference>
<dbReference type="Proteomes" id="UP001597045">
    <property type="component" value="Unassembled WGS sequence"/>
</dbReference>
<evidence type="ECO:0000313" key="2">
    <source>
        <dbReference type="Proteomes" id="UP001597045"/>
    </source>
</evidence>
<dbReference type="Pfam" id="PF00106">
    <property type="entry name" value="adh_short"/>
    <property type="match status" value="1"/>
</dbReference>
<gene>
    <name evidence="1" type="ORF">ACFQ1S_35335</name>
</gene>